<dbReference type="CDD" id="cd03801">
    <property type="entry name" value="GT4_PimA-like"/>
    <property type="match status" value="1"/>
</dbReference>
<sequence>MHFHGFVDEHTKHTLLARSWVLLMPSHKEGWGLTIVEAGLHATPAVAFAYAGGPTESIVHGRTGLLSRDADDMREQVARLLTDHELRRALGERARTHARSFDWTTAGEKLIHTLRSVLGQVARAPQPTVRLASLTPVEELEVPAHEDGTSDGDAQERSA</sequence>
<dbReference type="Gene3D" id="3.40.50.2000">
    <property type="entry name" value="Glycogen Phosphorylase B"/>
    <property type="match status" value="2"/>
</dbReference>
<name>A0ABM8HB70_9MICO</name>
<feature type="compositionally biased region" description="Basic and acidic residues" evidence="3">
    <location>
        <begin position="142"/>
        <end position="159"/>
    </location>
</feature>
<evidence type="ECO:0000256" key="2">
    <source>
        <dbReference type="ARBA" id="ARBA00022679"/>
    </source>
</evidence>
<accession>A0ABM8HB70</accession>
<dbReference type="Pfam" id="PF00534">
    <property type="entry name" value="Glycos_transf_1"/>
    <property type="match status" value="1"/>
</dbReference>
<keyword evidence="1" id="KW-0328">Glycosyltransferase</keyword>
<evidence type="ECO:0000313" key="6">
    <source>
        <dbReference type="Proteomes" id="UP001321421"/>
    </source>
</evidence>
<keyword evidence="6" id="KW-1185">Reference proteome</keyword>
<dbReference type="SUPFAM" id="SSF53756">
    <property type="entry name" value="UDP-Glycosyltransferase/glycogen phosphorylase"/>
    <property type="match status" value="1"/>
</dbReference>
<dbReference type="Proteomes" id="UP001321421">
    <property type="component" value="Chromosome"/>
</dbReference>
<reference evidence="6" key="1">
    <citation type="journal article" date="2019" name="Int. J. Syst. Evol. Microbiol.">
        <title>The Global Catalogue of Microorganisms (GCM) 10K type strain sequencing project: providing services to taxonomists for standard genome sequencing and annotation.</title>
        <authorList>
            <consortium name="The Broad Institute Genomics Platform"/>
            <consortium name="The Broad Institute Genome Sequencing Center for Infectious Disease"/>
            <person name="Wu L."/>
            <person name="Ma J."/>
        </authorList>
    </citation>
    <scope>NUCLEOTIDE SEQUENCE [LARGE SCALE GENOMIC DNA]</scope>
    <source>
        <strain evidence="6">NBRC 110608</strain>
    </source>
</reference>
<evidence type="ECO:0000256" key="3">
    <source>
        <dbReference type="SAM" id="MobiDB-lite"/>
    </source>
</evidence>
<keyword evidence="2" id="KW-0808">Transferase</keyword>
<proteinExistence type="predicted"/>
<evidence type="ECO:0000313" key="5">
    <source>
        <dbReference type="EMBL" id="BDZ58199.1"/>
    </source>
</evidence>
<feature type="region of interest" description="Disordered" evidence="3">
    <location>
        <begin position="134"/>
        <end position="159"/>
    </location>
</feature>
<dbReference type="InterPro" id="IPR001296">
    <property type="entry name" value="Glyco_trans_1"/>
</dbReference>
<dbReference type="EMBL" id="AP027735">
    <property type="protein sequence ID" value="BDZ58199.1"/>
    <property type="molecule type" value="Genomic_DNA"/>
</dbReference>
<evidence type="ECO:0000256" key="1">
    <source>
        <dbReference type="ARBA" id="ARBA00022676"/>
    </source>
</evidence>
<gene>
    <name evidence="5" type="ORF">GCM10025872_18560</name>
</gene>
<organism evidence="5 6">
    <name type="scientific">Barrientosiimonas endolithica</name>
    <dbReference type="NCBI Taxonomy" id="1535208"/>
    <lineage>
        <taxon>Bacteria</taxon>
        <taxon>Bacillati</taxon>
        <taxon>Actinomycetota</taxon>
        <taxon>Actinomycetes</taxon>
        <taxon>Micrococcales</taxon>
        <taxon>Dermacoccaceae</taxon>
        <taxon>Barrientosiimonas</taxon>
    </lineage>
</organism>
<protein>
    <recommendedName>
        <fullName evidence="4">Glycosyl transferase family 1 domain-containing protein</fullName>
    </recommendedName>
</protein>
<dbReference type="PANTHER" id="PTHR12526">
    <property type="entry name" value="GLYCOSYLTRANSFERASE"/>
    <property type="match status" value="1"/>
</dbReference>
<evidence type="ECO:0000259" key="4">
    <source>
        <dbReference type="Pfam" id="PF00534"/>
    </source>
</evidence>
<dbReference type="PANTHER" id="PTHR12526:SF510">
    <property type="entry name" value="D-INOSITOL 3-PHOSPHATE GLYCOSYLTRANSFERASE"/>
    <property type="match status" value="1"/>
</dbReference>
<feature type="domain" description="Glycosyl transferase family 1" evidence="4">
    <location>
        <begin position="2"/>
        <end position="96"/>
    </location>
</feature>